<feature type="compositionally biased region" description="Polar residues" evidence="3">
    <location>
        <begin position="1"/>
        <end position="13"/>
    </location>
</feature>
<dbReference type="AlphaFoldDB" id="A0A427YTG3"/>
<dbReference type="Pfam" id="PF07572">
    <property type="entry name" value="BCNT"/>
    <property type="match status" value="1"/>
</dbReference>
<accession>A0A427YTG3</accession>
<dbReference type="OrthoDB" id="445677at2759"/>
<feature type="compositionally biased region" description="Low complexity" evidence="3">
    <location>
        <begin position="194"/>
        <end position="219"/>
    </location>
</feature>
<keyword evidence="6" id="KW-1185">Reference proteome</keyword>
<reference evidence="5 6" key="1">
    <citation type="submission" date="2018-11" db="EMBL/GenBank/DDBJ databases">
        <title>Genome sequence of Saitozyma podzolica DSM 27192.</title>
        <authorList>
            <person name="Aliyu H."/>
            <person name="Gorte O."/>
            <person name="Ochsenreither K."/>
        </authorList>
    </citation>
    <scope>NUCLEOTIDE SEQUENCE [LARGE SCALE GENOMIC DNA]</scope>
    <source>
        <strain evidence="5 6">DSM 27192</strain>
    </source>
</reference>
<proteinExistence type="inferred from homology"/>
<organism evidence="5 6">
    <name type="scientific">Saitozyma podzolica</name>
    <dbReference type="NCBI Taxonomy" id="1890683"/>
    <lineage>
        <taxon>Eukaryota</taxon>
        <taxon>Fungi</taxon>
        <taxon>Dikarya</taxon>
        <taxon>Basidiomycota</taxon>
        <taxon>Agaricomycotina</taxon>
        <taxon>Tremellomycetes</taxon>
        <taxon>Tremellales</taxon>
        <taxon>Trimorphomycetaceae</taxon>
        <taxon>Saitozyma</taxon>
    </lineage>
</organism>
<feature type="region of interest" description="Disordered" evidence="3">
    <location>
        <begin position="156"/>
        <end position="286"/>
    </location>
</feature>
<protein>
    <recommendedName>
        <fullName evidence="2">SWR1-complex protein 5</fullName>
    </recommendedName>
</protein>
<dbReference type="Proteomes" id="UP000279259">
    <property type="component" value="Unassembled WGS sequence"/>
</dbReference>
<name>A0A427YTG3_9TREE</name>
<evidence type="ECO:0000313" key="5">
    <source>
        <dbReference type="EMBL" id="RSH94377.1"/>
    </source>
</evidence>
<evidence type="ECO:0000256" key="1">
    <source>
        <dbReference type="ARBA" id="ARBA00010465"/>
    </source>
</evidence>
<feature type="compositionally biased region" description="Basic residues" evidence="3">
    <location>
        <begin position="24"/>
        <end position="33"/>
    </location>
</feature>
<feature type="domain" description="BCNT-C" evidence="4">
    <location>
        <begin position="234"/>
        <end position="309"/>
    </location>
</feature>
<dbReference type="PROSITE" id="PS51279">
    <property type="entry name" value="BCNT_C"/>
    <property type="match status" value="1"/>
</dbReference>
<dbReference type="STRING" id="1890683.A0A427YTG3"/>
<dbReference type="EMBL" id="RSCD01000002">
    <property type="protein sequence ID" value="RSH94377.1"/>
    <property type="molecule type" value="Genomic_DNA"/>
</dbReference>
<feature type="region of interest" description="Disordered" evidence="3">
    <location>
        <begin position="1"/>
        <end position="87"/>
    </location>
</feature>
<comment type="similarity">
    <text evidence="1">Belongs to the SWC5 family.</text>
</comment>
<dbReference type="InterPro" id="IPR011421">
    <property type="entry name" value="BCNT-C"/>
</dbReference>
<comment type="caution">
    <text evidence="5">The sequence shown here is derived from an EMBL/GenBank/DDBJ whole genome shotgun (WGS) entry which is preliminary data.</text>
</comment>
<feature type="compositionally biased region" description="Low complexity" evidence="3">
    <location>
        <begin position="156"/>
        <end position="174"/>
    </location>
</feature>
<dbReference type="PANTHER" id="PTHR48407">
    <property type="entry name" value="CRANIOFACIAL DEVELOPMENT PROTEIN 1"/>
    <property type="match status" value="1"/>
</dbReference>
<feature type="compositionally biased region" description="Basic and acidic residues" evidence="3">
    <location>
        <begin position="65"/>
        <end position="87"/>
    </location>
</feature>
<feature type="compositionally biased region" description="Basic and acidic residues" evidence="3">
    <location>
        <begin position="258"/>
        <end position="286"/>
    </location>
</feature>
<evidence type="ECO:0000256" key="3">
    <source>
        <dbReference type="SAM" id="MobiDB-lite"/>
    </source>
</evidence>
<gene>
    <name evidence="5" type="ORF">EHS25_004180</name>
</gene>
<dbReference type="InterPro" id="IPR027124">
    <property type="entry name" value="Swc5/CFDP1/2"/>
</dbReference>
<dbReference type="GO" id="GO:0000812">
    <property type="term" value="C:Swr1 complex"/>
    <property type="evidence" value="ECO:0007669"/>
    <property type="project" value="TreeGrafter"/>
</dbReference>
<dbReference type="PANTHER" id="PTHR48407:SF1">
    <property type="entry name" value="CRANIOFACIAL DEVELOPMENT PROTEIN 1"/>
    <property type="match status" value="1"/>
</dbReference>
<evidence type="ECO:0000313" key="6">
    <source>
        <dbReference type="Proteomes" id="UP000279259"/>
    </source>
</evidence>
<sequence length="309" mass="32562">MSTLATADLSSGSSDEDFVPTAPRPKRLKRKSNKTGTDAHAHASCSGGSGSGSSSSGGEEDAASDVDRGEAKRLKVEAEEAEQEARARKAKDLFATFLAGSGGDENGKAKAKDEGGAVGMVEVKRARRFAGETIYETVSLPANDPEAIAFLRSQSSAPLAPSTTSASTNPTLPAGLDTFSVPPDSFPEVKPGQTDSISTDSAAASTTDPAPPASTTDTPAPRPPVPVNKAAIRRKPRQSLEQMAAGLKGKKMTTLEKSQMDWKSHLDSSTNVRDELEANRRSGGYLEKKEFLDRVGDRRAESREKGGRR</sequence>
<evidence type="ECO:0000256" key="2">
    <source>
        <dbReference type="ARBA" id="ARBA00019138"/>
    </source>
</evidence>
<evidence type="ECO:0000259" key="4">
    <source>
        <dbReference type="PROSITE" id="PS51279"/>
    </source>
</evidence>